<organism evidence="8">
    <name type="scientific">hydrothermal vent metagenome</name>
    <dbReference type="NCBI Taxonomy" id="652676"/>
    <lineage>
        <taxon>unclassified sequences</taxon>
        <taxon>metagenomes</taxon>
        <taxon>ecological metagenomes</taxon>
    </lineage>
</organism>
<evidence type="ECO:0000256" key="6">
    <source>
        <dbReference type="ARBA" id="ARBA00045869"/>
    </source>
</evidence>
<dbReference type="SUPFAM" id="SSF56281">
    <property type="entry name" value="Metallo-hydrolase/oxidoreductase"/>
    <property type="match status" value="1"/>
</dbReference>
<evidence type="ECO:0000256" key="3">
    <source>
        <dbReference type="ARBA" id="ARBA00014856"/>
    </source>
</evidence>
<feature type="domain" description="Metallo-beta-lactamase" evidence="7">
    <location>
        <begin position="26"/>
        <end position="181"/>
    </location>
</feature>
<name>A0A3B0TJ66_9ZZZZ</name>
<dbReference type="Pfam" id="PF00753">
    <property type="entry name" value="Lactamase_B"/>
    <property type="match status" value="1"/>
</dbReference>
<evidence type="ECO:0000256" key="2">
    <source>
        <dbReference type="ARBA" id="ARBA00011738"/>
    </source>
</evidence>
<dbReference type="GO" id="GO:0005829">
    <property type="term" value="C:cytosol"/>
    <property type="evidence" value="ECO:0007669"/>
    <property type="project" value="UniProtKB-SubCell"/>
</dbReference>
<dbReference type="PANTHER" id="PTHR23200">
    <property type="entry name" value="METALLO-BETA-LACTAMASE DOMAIN-CONTAINING PROTEIN 1"/>
    <property type="match status" value="1"/>
</dbReference>
<comment type="catalytic activity">
    <reaction evidence="5">
        <text>a ribonucleotidyl-ribonucleotide-RNA + H2O = a 3'-end ribonucleotide-RNA + a 5'-end 5'-phospho-ribonucleoside-RNA + H(+)</text>
        <dbReference type="Rhea" id="RHEA:68096"/>
        <dbReference type="Rhea" id="RHEA-COMP:15179"/>
        <dbReference type="Rhea" id="RHEA-COMP:17355"/>
        <dbReference type="Rhea" id="RHEA-COMP:17428"/>
        <dbReference type="ChEBI" id="CHEBI:15377"/>
        <dbReference type="ChEBI" id="CHEBI:15378"/>
        <dbReference type="ChEBI" id="CHEBI:74896"/>
        <dbReference type="ChEBI" id="CHEBI:138282"/>
        <dbReference type="ChEBI" id="CHEBI:173118"/>
    </reaction>
    <physiologicalReaction direction="left-to-right" evidence="5">
        <dbReference type="Rhea" id="RHEA:68097"/>
    </physiologicalReaction>
</comment>
<dbReference type="CDD" id="cd07711">
    <property type="entry name" value="MBLAC1-like_MBL-fold"/>
    <property type="match status" value="1"/>
</dbReference>
<reference evidence="8" key="1">
    <citation type="submission" date="2018-06" db="EMBL/GenBank/DDBJ databases">
        <authorList>
            <person name="Zhirakovskaya E."/>
        </authorList>
    </citation>
    <scope>NUCLEOTIDE SEQUENCE</scope>
</reference>
<evidence type="ECO:0000259" key="7">
    <source>
        <dbReference type="SMART" id="SM00849"/>
    </source>
</evidence>
<accession>A0A3B0TJ66</accession>
<protein>
    <recommendedName>
        <fullName evidence="3">Metallo-beta-lactamase domain-containing protein 1</fullName>
    </recommendedName>
    <alternativeName>
        <fullName evidence="4">Endoribonuclease MBLAC1</fullName>
    </alternativeName>
</protein>
<comment type="subunit">
    <text evidence="2">Homodimer.</text>
</comment>
<proteinExistence type="predicted"/>
<dbReference type="EMBL" id="UOEK01000383">
    <property type="protein sequence ID" value="VAW07106.1"/>
    <property type="molecule type" value="Genomic_DNA"/>
</dbReference>
<dbReference type="InterPro" id="IPR039344">
    <property type="entry name" value="MBLAC1"/>
</dbReference>
<evidence type="ECO:0000256" key="4">
    <source>
        <dbReference type="ARBA" id="ARBA00032988"/>
    </source>
</evidence>
<sequence length="188" mass="20123">MARLDVLSDGFVDVDGGVTPGSIRVGSTVSLIRDGDLVAIVDPGMVTSRGAILDPLAALGVTVDDVTDVIISHHHPDHTINIALFPNVRIHDNWATYHHEEWVSRPAEGLQLSEGVRLIETPGHTPQDITTLVETDQGVAALTHLWGYEGAGTDRLAADHGLLDENRLRVLDIATIIVPGHGPMYTVG</sequence>
<comment type="subcellular location">
    <subcellularLocation>
        <location evidence="1">Cytoplasm</location>
        <location evidence="1">Cytosol</location>
    </subcellularLocation>
</comment>
<dbReference type="SMART" id="SM00849">
    <property type="entry name" value="Lactamase_B"/>
    <property type="match status" value="1"/>
</dbReference>
<gene>
    <name evidence="8" type="ORF">MNBD_ACTINO02-1288</name>
</gene>
<evidence type="ECO:0000256" key="5">
    <source>
        <dbReference type="ARBA" id="ARBA00044690"/>
    </source>
</evidence>
<dbReference type="InterPro" id="IPR001279">
    <property type="entry name" value="Metallo-B-lactamas"/>
</dbReference>
<dbReference type="PANTHER" id="PTHR23200:SF48">
    <property type="entry name" value="METALLO-BETA-LACTAMASE DOMAIN-CONTAINING PROTEIN 1"/>
    <property type="match status" value="1"/>
</dbReference>
<comment type="function">
    <text evidence="6">Endoribonuclease that catalyzes the hydrolysis of histone-coding pre-mRNA 3'-end. Involved in histone pre-mRNA processing during the S-phase of the cell cycle, which is required for entering/progressing through S-phase. Cleaves histone pre-mRNA at a major and a minor cleavage site after the 5'-ACCCA-3' and the 5'-ACCCACA-3' sequence, respectively, and located downstream of the stem-loop. May require the presence of the HDE element located at the histone pre-RNA 3'-end to avoid non-specific cleavage.</text>
</comment>
<dbReference type="AlphaFoldDB" id="A0A3B0TJ66"/>
<dbReference type="Gene3D" id="3.60.15.10">
    <property type="entry name" value="Ribonuclease Z/Hydroxyacylglutathione hydrolase-like"/>
    <property type="match status" value="1"/>
</dbReference>
<evidence type="ECO:0000313" key="8">
    <source>
        <dbReference type="EMBL" id="VAW07106.1"/>
    </source>
</evidence>
<evidence type="ECO:0000256" key="1">
    <source>
        <dbReference type="ARBA" id="ARBA00004514"/>
    </source>
</evidence>
<dbReference type="InterPro" id="IPR036866">
    <property type="entry name" value="RibonucZ/Hydroxyglut_hydro"/>
</dbReference>